<evidence type="ECO:0000256" key="3">
    <source>
        <dbReference type="ARBA" id="ARBA00023082"/>
    </source>
</evidence>
<comment type="caution">
    <text evidence="8">The sequence shown here is derived from an EMBL/GenBank/DDBJ whole genome shotgun (WGS) entry which is preliminary data.</text>
</comment>
<dbReference type="OrthoDB" id="306910at2"/>
<reference evidence="8 9" key="1">
    <citation type="journal article" date="2017" name="Int. J. Syst. Evol. Microbiol.">
        <title>Bacillus notoginsengisoli sp. nov., a novel bacterium isolated from the rhizosphere of Panax notoginseng.</title>
        <authorList>
            <person name="Zhang M.Y."/>
            <person name="Cheng J."/>
            <person name="Cai Y."/>
            <person name="Zhang T.Y."/>
            <person name="Wu Y.Y."/>
            <person name="Manikprabhu D."/>
            <person name="Li W.J."/>
            <person name="Zhang Y.X."/>
        </authorList>
    </citation>
    <scope>NUCLEOTIDE SEQUENCE [LARGE SCALE GENOMIC DNA]</scope>
    <source>
        <strain evidence="8 9">JCM 30743</strain>
    </source>
</reference>
<dbReference type="InterPro" id="IPR014284">
    <property type="entry name" value="RNA_pol_sigma-70_dom"/>
</dbReference>
<evidence type="ECO:0000313" key="8">
    <source>
        <dbReference type="EMBL" id="RHW36092.1"/>
    </source>
</evidence>
<dbReference type="SUPFAM" id="SSF88659">
    <property type="entry name" value="Sigma3 and sigma4 domains of RNA polymerase sigma factors"/>
    <property type="match status" value="1"/>
</dbReference>
<evidence type="ECO:0000256" key="2">
    <source>
        <dbReference type="ARBA" id="ARBA00023015"/>
    </source>
</evidence>
<dbReference type="EMBL" id="QWEG01000012">
    <property type="protein sequence ID" value="RHW36092.1"/>
    <property type="molecule type" value="Genomic_DNA"/>
</dbReference>
<evidence type="ECO:0000256" key="4">
    <source>
        <dbReference type="ARBA" id="ARBA00023125"/>
    </source>
</evidence>
<evidence type="ECO:0000313" key="9">
    <source>
        <dbReference type="Proteomes" id="UP000284416"/>
    </source>
</evidence>
<dbReference type="GO" id="GO:0006352">
    <property type="term" value="P:DNA-templated transcription initiation"/>
    <property type="evidence" value="ECO:0007669"/>
    <property type="project" value="InterPro"/>
</dbReference>
<evidence type="ECO:0000259" key="6">
    <source>
        <dbReference type="Pfam" id="PF04542"/>
    </source>
</evidence>
<dbReference type="SUPFAM" id="SSF88946">
    <property type="entry name" value="Sigma2 domain of RNA polymerase sigma factors"/>
    <property type="match status" value="1"/>
</dbReference>
<keyword evidence="2" id="KW-0805">Transcription regulation</keyword>
<accession>A0A417YQH7</accession>
<comment type="similarity">
    <text evidence="1">Belongs to the sigma-70 factor family. ECF subfamily.</text>
</comment>
<organism evidence="8 9">
    <name type="scientific">Neobacillus notoginsengisoli</name>
    <dbReference type="NCBI Taxonomy" id="1578198"/>
    <lineage>
        <taxon>Bacteria</taxon>
        <taxon>Bacillati</taxon>
        <taxon>Bacillota</taxon>
        <taxon>Bacilli</taxon>
        <taxon>Bacillales</taxon>
        <taxon>Bacillaceae</taxon>
        <taxon>Neobacillus</taxon>
    </lineage>
</organism>
<dbReference type="Gene3D" id="1.10.10.10">
    <property type="entry name" value="Winged helix-like DNA-binding domain superfamily/Winged helix DNA-binding domain"/>
    <property type="match status" value="1"/>
</dbReference>
<dbReference type="InterPro" id="IPR013324">
    <property type="entry name" value="RNA_pol_sigma_r3/r4-like"/>
</dbReference>
<keyword evidence="9" id="KW-1185">Reference proteome</keyword>
<dbReference type="InterPro" id="IPR039425">
    <property type="entry name" value="RNA_pol_sigma-70-like"/>
</dbReference>
<dbReference type="GO" id="GO:0016987">
    <property type="term" value="F:sigma factor activity"/>
    <property type="evidence" value="ECO:0007669"/>
    <property type="project" value="UniProtKB-KW"/>
</dbReference>
<dbReference type="Gene3D" id="1.10.1740.10">
    <property type="match status" value="1"/>
</dbReference>
<evidence type="ECO:0000256" key="5">
    <source>
        <dbReference type="ARBA" id="ARBA00023163"/>
    </source>
</evidence>
<dbReference type="InterPro" id="IPR013325">
    <property type="entry name" value="RNA_pol_sigma_r2"/>
</dbReference>
<keyword evidence="5" id="KW-0804">Transcription</keyword>
<dbReference type="InterPro" id="IPR007627">
    <property type="entry name" value="RNA_pol_sigma70_r2"/>
</dbReference>
<dbReference type="NCBIfam" id="TIGR02937">
    <property type="entry name" value="sigma70-ECF"/>
    <property type="match status" value="1"/>
</dbReference>
<name>A0A417YQH7_9BACI</name>
<keyword evidence="3" id="KW-0731">Sigma factor</keyword>
<dbReference type="GO" id="GO:0003677">
    <property type="term" value="F:DNA binding"/>
    <property type="evidence" value="ECO:0007669"/>
    <property type="project" value="UniProtKB-KW"/>
</dbReference>
<feature type="domain" description="RNA polymerase sigma factor 70 region 4 type 2" evidence="7">
    <location>
        <begin position="104"/>
        <end position="156"/>
    </location>
</feature>
<evidence type="ECO:0000259" key="7">
    <source>
        <dbReference type="Pfam" id="PF08281"/>
    </source>
</evidence>
<dbReference type="AlphaFoldDB" id="A0A417YQH7"/>
<keyword evidence="4" id="KW-0238">DNA-binding</keyword>
<evidence type="ECO:0000256" key="1">
    <source>
        <dbReference type="ARBA" id="ARBA00010641"/>
    </source>
</evidence>
<dbReference type="Pfam" id="PF08281">
    <property type="entry name" value="Sigma70_r4_2"/>
    <property type="match status" value="1"/>
</dbReference>
<proteinExistence type="inferred from homology"/>
<dbReference type="Proteomes" id="UP000284416">
    <property type="component" value="Unassembled WGS sequence"/>
</dbReference>
<dbReference type="Pfam" id="PF04542">
    <property type="entry name" value="Sigma70_r2"/>
    <property type="match status" value="1"/>
</dbReference>
<feature type="domain" description="RNA polymerase sigma-70 region 2" evidence="6">
    <location>
        <begin position="8"/>
        <end position="74"/>
    </location>
</feature>
<dbReference type="InterPro" id="IPR013249">
    <property type="entry name" value="RNA_pol_sigma70_r4_t2"/>
</dbReference>
<dbReference type="PANTHER" id="PTHR43133:SF8">
    <property type="entry name" value="RNA POLYMERASE SIGMA FACTOR HI_1459-RELATED"/>
    <property type="match status" value="1"/>
</dbReference>
<sequence>MELQIQMLYEQYHNEIFRYIFLMIGDRQQAKDLMQETYVKAFINIENFRGDASIKTWLYRIARNETIDYLRRKKPVTYFLDFLLYVKSSEPTPEEVIVFGDDMEQLYLALSRIKKEYRDVIILRKIREFSTKETATILGWKESRIKTNLQRGLMALQKEMQKEGYLSETFRF</sequence>
<dbReference type="PANTHER" id="PTHR43133">
    <property type="entry name" value="RNA POLYMERASE ECF-TYPE SIGMA FACTO"/>
    <property type="match status" value="1"/>
</dbReference>
<protein>
    <submittedName>
        <fullName evidence="8">RNA polymerase sigma factor</fullName>
    </submittedName>
</protein>
<dbReference type="InterPro" id="IPR036388">
    <property type="entry name" value="WH-like_DNA-bd_sf"/>
</dbReference>
<gene>
    <name evidence="8" type="ORF">D1B31_17945</name>
</gene>